<proteinExistence type="predicted"/>
<gene>
    <name evidence="2" type="ORF">SLS56_007485</name>
</gene>
<sequence length="216" mass="24206">MHLATQWEFQGLRPHIAVIDAVSLTASRGVYHAAPIAAEIRKRGNIERLWYKGQNEYFVWGEITQDFILCDLPFDLFRSLTDKDFALVDLLGLEDINPERSLSATRRAFLGQAVVLDAPAGQTIGRAMSLFGLGMTTPSPMVEQFVYNIFQGWALGAMDVQFMAEAFVVGLRDTEEWADNCVILSNDQVDVLKGAFVNGVSRAAKERKKQRQLHKV</sequence>
<evidence type="ECO:0000259" key="1">
    <source>
        <dbReference type="Pfam" id="PF24494"/>
    </source>
</evidence>
<accession>A0ABR3SMU2</accession>
<dbReference type="Pfam" id="PF24494">
    <property type="entry name" value="DUF7587"/>
    <property type="match status" value="1"/>
</dbReference>
<evidence type="ECO:0000313" key="2">
    <source>
        <dbReference type="EMBL" id="KAL1625139.1"/>
    </source>
</evidence>
<protein>
    <recommendedName>
        <fullName evidence="1">DUF7587 domain-containing protein</fullName>
    </recommendedName>
</protein>
<keyword evidence="3" id="KW-1185">Reference proteome</keyword>
<dbReference type="EMBL" id="JAJVDC020000098">
    <property type="protein sequence ID" value="KAL1625139.1"/>
    <property type="molecule type" value="Genomic_DNA"/>
</dbReference>
<evidence type="ECO:0000313" key="3">
    <source>
        <dbReference type="Proteomes" id="UP001521116"/>
    </source>
</evidence>
<feature type="domain" description="DUF7587" evidence="1">
    <location>
        <begin position="10"/>
        <end position="75"/>
    </location>
</feature>
<dbReference type="Proteomes" id="UP001521116">
    <property type="component" value="Unassembled WGS sequence"/>
</dbReference>
<name>A0ABR3SMU2_9PEZI</name>
<organism evidence="2 3">
    <name type="scientific">Neofusicoccum ribis</name>
    <dbReference type="NCBI Taxonomy" id="45134"/>
    <lineage>
        <taxon>Eukaryota</taxon>
        <taxon>Fungi</taxon>
        <taxon>Dikarya</taxon>
        <taxon>Ascomycota</taxon>
        <taxon>Pezizomycotina</taxon>
        <taxon>Dothideomycetes</taxon>
        <taxon>Dothideomycetes incertae sedis</taxon>
        <taxon>Botryosphaeriales</taxon>
        <taxon>Botryosphaeriaceae</taxon>
        <taxon>Neofusicoccum</taxon>
    </lineage>
</organism>
<dbReference type="InterPro" id="IPR056009">
    <property type="entry name" value="DUF7587"/>
</dbReference>
<comment type="caution">
    <text evidence="2">The sequence shown here is derived from an EMBL/GenBank/DDBJ whole genome shotgun (WGS) entry which is preliminary data.</text>
</comment>
<reference evidence="2 3" key="1">
    <citation type="submission" date="2024-02" db="EMBL/GenBank/DDBJ databases">
        <title>De novo assembly and annotation of 12 fungi associated with fruit tree decline syndrome in Ontario, Canada.</title>
        <authorList>
            <person name="Sulman M."/>
            <person name="Ellouze W."/>
            <person name="Ilyukhin E."/>
        </authorList>
    </citation>
    <scope>NUCLEOTIDE SEQUENCE [LARGE SCALE GENOMIC DNA]</scope>
    <source>
        <strain evidence="2 3">M1-105</strain>
    </source>
</reference>